<organism evidence="2 3">
    <name type="scientific">Nocardiopsis kunsanensis</name>
    <dbReference type="NCBI Taxonomy" id="141693"/>
    <lineage>
        <taxon>Bacteria</taxon>
        <taxon>Bacillati</taxon>
        <taxon>Actinomycetota</taxon>
        <taxon>Actinomycetes</taxon>
        <taxon>Streptosporangiales</taxon>
        <taxon>Nocardiopsidaceae</taxon>
        <taxon>Nocardiopsis</taxon>
    </lineage>
</organism>
<evidence type="ECO:0000313" key="2">
    <source>
        <dbReference type="EMBL" id="GHD24680.1"/>
    </source>
</evidence>
<feature type="region of interest" description="Disordered" evidence="1">
    <location>
        <begin position="94"/>
        <end position="145"/>
    </location>
</feature>
<reference evidence="2 3" key="1">
    <citation type="journal article" date="2014" name="Int. J. Syst. Evol. Microbiol.">
        <title>Complete genome sequence of Corynebacterium casei LMG S-19264T (=DSM 44701T), isolated from a smear-ripened cheese.</title>
        <authorList>
            <consortium name="US DOE Joint Genome Institute (JGI-PGF)"/>
            <person name="Walter F."/>
            <person name="Albersmeier A."/>
            <person name="Kalinowski J."/>
            <person name="Ruckert C."/>
        </authorList>
    </citation>
    <scope>NUCLEOTIDE SEQUENCE [LARGE SCALE GENOMIC DNA]</scope>
    <source>
        <strain evidence="2 3">KCTC 19473</strain>
    </source>
</reference>
<feature type="compositionally biased region" description="Basic and acidic residues" evidence="1">
    <location>
        <begin position="94"/>
        <end position="110"/>
    </location>
</feature>
<gene>
    <name evidence="2" type="ORF">GCM10007147_21040</name>
</gene>
<dbReference type="Proteomes" id="UP000654947">
    <property type="component" value="Unassembled WGS sequence"/>
</dbReference>
<protein>
    <submittedName>
        <fullName evidence="2">Uncharacterized protein</fullName>
    </submittedName>
</protein>
<feature type="compositionally biased region" description="Low complexity" evidence="1">
    <location>
        <begin position="117"/>
        <end position="145"/>
    </location>
</feature>
<evidence type="ECO:0000256" key="1">
    <source>
        <dbReference type="SAM" id="MobiDB-lite"/>
    </source>
</evidence>
<proteinExistence type="predicted"/>
<evidence type="ECO:0000313" key="3">
    <source>
        <dbReference type="Proteomes" id="UP000654947"/>
    </source>
</evidence>
<sequence>MSTMTPATPGAPTDPQLNRLRAVYRRRGWTIWHGNTTGQYWAAHTKQMVLLSGDSTQELQAGIERLEQSSRPTKTAFSHLVRDRRTGAVRLSPRLEPRGSRHRPGLREGPARQPVFRSSTIRSTAASAVWPAPSSVSEAAPVQSP</sequence>
<dbReference type="AlphaFoldDB" id="A0A918XBC2"/>
<dbReference type="EMBL" id="BMXL01000008">
    <property type="protein sequence ID" value="GHD24680.1"/>
    <property type="molecule type" value="Genomic_DNA"/>
</dbReference>
<name>A0A918XBC2_9ACTN</name>
<keyword evidence="3" id="KW-1185">Reference proteome</keyword>
<comment type="caution">
    <text evidence="2">The sequence shown here is derived from an EMBL/GenBank/DDBJ whole genome shotgun (WGS) entry which is preliminary data.</text>
</comment>
<accession>A0A918XBC2</accession>